<organism evidence="2 3">
    <name type="scientific">Amycolatopsis marina</name>
    <dbReference type="NCBI Taxonomy" id="490629"/>
    <lineage>
        <taxon>Bacteria</taxon>
        <taxon>Bacillati</taxon>
        <taxon>Actinomycetota</taxon>
        <taxon>Actinomycetes</taxon>
        <taxon>Pseudonocardiales</taxon>
        <taxon>Pseudonocardiaceae</taxon>
        <taxon>Amycolatopsis</taxon>
    </lineage>
</organism>
<dbReference type="InterPro" id="IPR015032">
    <property type="entry name" value="ThsB__TIR-like_domain"/>
</dbReference>
<dbReference type="AlphaFoldDB" id="A0A1I1BVD3"/>
<feature type="domain" description="Thoeris protein ThsB TIR-like" evidence="1">
    <location>
        <begin position="8"/>
        <end position="109"/>
    </location>
</feature>
<dbReference type="RefSeq" id="WP_091675988.1">
    <property type="nucleotide sequence ID" value="NZ_FOKG01000017.1"/>
</dbReference>
<proteinExistence type="predicted"/>
<sequence>MSYRNKTYVAFASEDIHCYRMMEAWRDNANIDFSFFDAHDLYVARDTSSREQIKRRLRERISNTAKQVVLLGSSAGRRKGGDGYSFLAYEVDTVIQLGLPVVIVNLGGSRSVERSFIPQPFLDANYYTMPVSFQPAIIKYALDEYVPVFNAGDVAGPHYYNPDHYAKVGL</sequence>
<protein>
    <submittedName>
        <fullName evidence="2">MTH538 TIR-like domain</fullName>
    </submittedName>
</protein>
<dbReference type="Proteomes" id="UP000243799">
    <property type="component" value="Unassembled WGS sequence"/>
</dbReference>
<reference evidence="3" key="1">
    <citation type="submission" date="2016-10" db="EMBL/GenBank/DDBJ databases">
        <authorList>
            <person name="Varghese N."/>
            <person name="Submissions S."/>
        </authorList>
    </citation>
    <scope>NUCLEOTIDE SEQUENCE [LARGE SCALE GENOMIC DNA]</scope>
    <source>
        <strain evidence="3">CGMCC 4.3568</strain>
    </source>
</reference>
<evidence type="ECO:0000313" key="3">
    <source>
        <dbReference type="Proteomes" id="UP000243799"/>
    </source>
</evidence>
<name>A0A1I1BVD3_9PSEU</name>
<keyword evidence="3" id="KW-1185">Reference proteome</keyword>
<dbReference type="Gene3D" id="3.40.50.11200">
    <property type="match status" value="1"/>
</dbReference>
<accession>A0A1I1BVD3</accession>
<dbReference type="STRING" id="490629.SAMN05216266_11781"/>
<evidence type="ECO:0000259" key="1">
    <source>
        <dbReference type="Pfam" id="PF08937"/>
    </source>
</evidence>
<dbReference type="OrthoDB" id="2218415at2"/>
<evidence type="ECO:0000313" key="2">
    <source>
        <dbReference type="EMBL" id="SFB53656.1"/>
    </source>
</evidence>
<gene>
    <name evidence="2" type="ORF">SAMN05216266_11781</name>
</gene>
<dbReference type="Pfam" id="PF08937">
    <property type="entry name" value="ThsB_TIR"/>
    <property type="match status" value="1"/>
</dbReference>
<dbReference type="EMBL" id="FOKG01000017">
    <property type="protein sequence ID" value="SFB53656.1"/>
    <property type="molecule type" value="Genomic_DNA"/>
</dbReference>